<keyword evidence="1" id="KW-0472">Membrane</keyword>
<keyword evidence="1" id="KW-0812">Transmembrane</keyword>
<organism evidence="2 3">
    <name type="scientific">Pterulicium gracile</name>
    <dbReference type="NCBI Taxonomy" id="1884261"/>
    <lineage>
        <taxon>Eukaryota</taxon>
        <taxon>Fungi</taxon>
        <taxon>Dikarya</taxon>
        <taxon>Basidiomycota</taxon>
        <taxon>Agaricomycotina</taxon>
        <taxon>Agaricomycetes</taxon>
        <taxon>Agaricomycetidae</taxon>
        <taxon>Agaricales</taxon>
        <taxon>Pleurotineae</taxon>
        <taxon>Pterulaceae</taxon>
        <taxon>Pterulicium</taxon>
    </lineage>
</organism>
<keyword evidence="1" id="KW-1133">Transmembrane helix</keyword>
<feature type="transmembrane region" description="Helical" evidence="1">
    <location>
        <begin position="12"/>
        <end position="34"/>
    </location>
</feature>
<proteinExistence type="predicted"/>
<sequence length="58" mass="6551">MDPDAPCSHFSLHLYLGLLTSLGVALLTVYHITIEHLYPFYSSMIVDVTITTSNPERR</sequence>
<dbReference type="Proteomes" id="UP000305067">
    <property type="component" value="Unassembled WGS sequence"/>
</dbReference>
<dbReference type="AlphaFoldDB" id="A0A5C3QG36"/>
<accession>A0A5C3QG36</accession>
<gene>
    <name evidence="2" type="ORF">BDV98DRAFT_569401</name>
</gene>
<reference evidence="2 3" key="1">
    <citation type="journal article" date="2019" name="Nat. Ecol. Evol.">
        <title>Megaphylogeny resolves global patterns of mushroom evolution.</title>
        <authorList>
            <person name="Varga T."/>
            <person name="Krizsan K."/>
            <person name="Foldi C."/>
            <person name="Dima B."/>
            <person name="Sanchez-Garcia M."/>
            <person name="Sanchez-Ramirez S."/>
            <person name="Szollosi G.J."/>
            <person name="Szarkandi J.G."/>
            <person name="Papp V."/>
            <person name="Albert L."/>
            <person name="Andreopoulos W."/>
            <person name="Angelini C."/>
            <person name="Antonin V."/>
            <person name="Barry K.W."/>
            <person name="Bougher N.L."/>
            <person name="Buchanan P."/>
            <person name="Buyck B."/>
            <person name="Bense V."/>
            <person name="Catcheside P."/>
            <person name="Chovatia M."/>
            <person name="Cooper J."/>
            <person name="Damon W."/>
            <person name="Desjardin D."/>
            <person name="Finy P."/>
            <person name="Geml J."/>
            <person name="Haridas S."/>
            <person name="Hughes K."/>
            <person name="Justo A."/>
            <person name="Karasinski D."/>
            <person name="Kautmanova I."/>
            <person name="Kiss B."/>
            <person name="Kocsube S."/>
            <person name="Kotiranta H."/>
            <person name="LaButti K.M."/>
            <person name="Lechner B.E."/>
            <person name="Liimatainen K."/>
            <person name="Lipzen A."/>
            <person name="Lukacs Z."/>
            <person name="Mihaltcheva S."/>
            <person name="Morgado L.N."/>
            <person name="Niskanen T."/>
            <person name="Noordeloos M.E."/>
            <person name="Ohm R.A."/>
            <person name="Ortiz-Santana B."/>
            <person name="Ovrebo C."/>
            <person name="Racz N."/>
            <person name="Riley R."/>
            <person name="Savchenko A."/>
            <person name="Shiryaev A."/>
            <person name="Soop K."/>
            <person name="Spirin V."/>
            <person name="Szebenyi C."/>
            <person name="Tomsovsky M."/>
            <person name="Tulloss R.E."/>
            <person name="Uehling J."/>
            <person name="Grigoriev I.V."/>
            <person name="Vagvolgyi C."/>
            <person name="Papp T."/>
            <person name="Martin F.M."/>
            <person name="Miettinen O."/>
            <person name="Hibbett D.S."/>
            <person name="Nagy L.G."/>
        </authorList>
    </citation>
    <scope>NUCLEOTIDE SEQUENCE [LARGE SCALE GENOMIC DNA]</scope>
    <source>
        <strain evidence="2 3">CBS 309.79</strain>
    </source>
</reference>
<evidence type="ECO:0000313" key="3">
    <source>
        <dbReference type="Proteomes" id="UP000305067"/>
    </source>
</evidence>
<dbReference type="EMBL" id="ML178828">
    <property type="protein sequence ID" value="TFL00672.1"/>
    <property type="molecule type" value="Genomic_DNA"/>
</dbReference>
<name>A0A5C3QG36_9AGAR</name>
<keyword evidence="3" id="KW-1185">Reference proteome</keyword>
<protein>
    <submittedName>
        <fullName evidence="2">Uncharacterized protein</fullName>
    </submittedName>
</protein>
<evidence type="ECO:0000313" key="2">
    <source>
        <dbReference type="EMBL" id="TFL00672.1"/>
    </source>
</evidence>
<evidence type="ECO:0000256" key="1">
    <source>
        <dbReference type="SAM" id="Phobius"/>
    </source>
</evidence>